<sequence>MDSVDGETVELFATLSKAEPWRLQRQYFPSKFGGLPAWLDPVHLPQESELKCDKCGSIMTFFLQIYAPDDLCEENDSFHRTIYLFVCQPCGNQWKAFRSQLARKNEFYDFHPSEDNIMFPDTEMARRCCLACGLPSDNPSKEPIHLNNSKIQLIDTQDVRELHDRCKIAVKHQTVSCTFDEWILNICEGEIPISDNYLSHEKELYNRYLKEKKLNGEIMDESEEQAFESIQEENMYKDESFLKFSKKTTPNEVLYYSREGEPIWISDKTPRPVIIQSNQSSKKAIDEVSNENSCPGNDLNVVNLCENCGSDRSFEFQVLPQLLHYIKSDRIDFGSLSVYTCSKSCKIENKYQKEVVILERDYSLVPRPQNPK</sequence>
<dbReference type="InterPro" id="IPR007320">
    <property type="entry name" value="PDCD2_C"/>
</dbReference>
<evidence type="ECO:0000259" key="1">
    <source>
        <dbReference type="Pfam" id="PF04194"/>
    </source>
</evidence>
<feature type="domain" description="Programmed cell death protein 2 C-terminal" evidence="1">
    <location>
        <begin position="238"/>
        <end position="357"/>
    </location>
</feature>
<dbReference type="EMBL" id="UIVS01000001">
    <property type="protein sequence ID" value="SVP90372.1"/>
    <property type="molecule type" value="Genomic_DNA"/>
</dbReference>
<dbReference type="PANTHER" id="PTHR12298">
    <property type="entry name" value="PCDC2 PROGRAMMED CELL DEATH PROTEIN 2 -RELATED"/>
    <property type="match status" value="1"/>
</dbReference>
<name>A0A3B0MI54_THEAN</name>
<dbReference type="VEuPathDB" id="PiroplasmaDB:TA16265"/>
<dbReference type="EMBL" id="UIVT01000001">
    <property type="protein sequence ID" value="SVP89232.1"/>
    <property type="molecule type" value="Genomic_DNA"/>
</dbReference>
<evidence type="ECO:0000313" key="2">
    <source>
        <dbReference type="EMBL" id="SVP89232.1"/>
    </source>
</evidence>
<organism evidence="2">
    <name type="scientific">Theileria annulata</name>
    <dbReference type="NCBI Taxonomy" id="5874"/>
    <lineage>
        <taxon>Eukaryota</taxon>
        <taxon>Sar</taxon>
        <taxon>Alveolata</taxon>
        <taxon>Apicomplexa</taxon>
        <taxon>Aconoidasida</taxon>
        <taxon>Piroplasmida</taxon>
        <taxon>Theileriidae</taxon>
        <taxon>Theileria</taxon>
    </lineage>
</organism>
<reference evidence="2" key="1">
    <citation type="submission" date="2018-07" db="EMBL/GenBank/DDBJ databases">
        <authorList>
            <person name="Quirk P.G."/>
            <person name="Krulwich T.A."/>
        </authorList>
    </citation>
    <scope>NUCLEOTIDE SEQUENCE</scope>
    <source>
        <strain evidence="2">Anand</strain>
    </source>
</reference>
<dbReference type="Pfam" id="PF04194">
    <property type="entry name" value="PDCD2_C"/>
    <property type="match status" value="1"/>
</dbReference>
<evidence type="ECO:0000313" key="3">
    <source>
        <dbReference type="EMBL" id="SVP90372.1"/>
    </source>
</evidence>
<accession>A0A3B0MI54</accession>
<dbReference type="GO" id="GO:0005737">
    <property type="term" value="C:cytoplasm"/>
    <property type="evidence" value="ECO:0007669"/>
    <property type="project" value="InterPro"/>
</dbReference>
<dbReference type="AlphaFoldDB" id="A0A3B0MI54"/>
<dbReference type="PANTHER" id="PTHR12298:SF4">
    <property type="entry name" value="PROGRAMMED CELL DEATH PROTEIN 2"/>
    <property type="match status" value="1"/>
</dbReference>
<gene>
    <name evidence="2" type="ORF">TAT_000108500</name>
    <name evidence="3" type="ORF">TAV_000107800</name>
</gene>
<proteinExistence type="predicted"/>
<protein>
    <submittedName>
        <fullName evidence="2">Apoptosis regulatory protein (Programmed cell death protein 2 (PCDC2) homologue), putative</fullName>
    </submittedName>
</protein>